<dbReference type="Gene3D" id="3.30.450.20">
    <property type="entry name" value="PAS domain"/>
    <property type="match status" value="3"/>
</dbReference>
<dbReference type="EMBL" id="JBDIML010000003">
    <property type="protein sequence ID" value="MEN2767889.1"/>
    <property type="molecule type" value="Genomic_DNA"/>
</dbReference>
<reference evidence="4 5" key="1">
    <citation type="submission" date="2024-05" db="EMBL/GenBank/DDBJ databases">
        <authorList>
            <person name="Haq I."/>
            <person name="Ullah Z."/>
            <person name="Ahmad R."/>
            <person name="Li M."/>
            <person name="Tong Y."/>
        </authorList>
    </citation>
    <scope>NUCLEOTIDE SEQUENCE [LARGE SCALE GENOMIC DNA]</scope>
    <source>
        <strain evidence="4 5">16A2E</strain>
    </source>
</reference>
<dbReference type="PROSITE" id="PS50113">
    <property type="entry name" value="PAC"/>
    <property type="match status" value="2"/>
</dbReference>
<dbReference type="CDD" id="cd00130">
    <property type="entry name" value="PAS"/>
    <property type="match status" value="2"/>
</dbReference>
<dbReference type="Pfam" id="PF08448">
    <property type="entry name" value="PAS_4"/>
    <property type="match status" value="1"/>
</dbReference>
<comment type="caution">
    <text evidence="4">The sequence shown here is derived from an EMBL/GenBank/DDBJ whole genome shotgun (WGS) entry which is preliminary data.</text>
</comment>
<dbReference type="SMART" id="SM00091">
    <property type="entry name" value="PAS"/>
    <property type="match status" value="2"/>
</dbReference>
<dbReference type="PROSITE" id="PS50887">
    <property type="entry name" value="GGDEF"/>
    <property type="match status" value="1"/>
</dbReference>
<dbReference type="NCBIfam" id="TIGR00254">
    <property type="entry name" value="GGDEF"/>
    <property type="match status" value="1"/>
</dbReference>
<dbReference type="CDD" id="cd01949">
    <property type="entry name" value="GGDEF"/>
    <property type="match status" value="1"/>
</dbReference>
<dbReference type="InterPro" id="IPR029787">
    <property type="entry name" value="Nucleotide_cyclase"/>
</dbReference>
<dbReference type="InterPro" id="IPR001610">
    <property type="entry name" value="PAC"/>
</dbReference>
<feature type="domain" description="PAC" evidence="2">
    <location>
        <begin position="339"/>
        <end position="391"/>
    </location>
</feature>
<dbReference type="SUPFAM" id="SSF55073">
    <property type="entry name" value="Nucleotide cyclase"/>
    <property type="match status" value="1"/>
</dbReference>
<protein>
    <submittedName>
        <fullName evidence="4">Diguanylate cyclase</fullName>
        <ecNumber evidence="4">2.7.7.65</ecNumber>
    </submittedName>
</protein>
<dbReference type="InterPro" id="IPR052155">
    <property type="entry name" value="Biofilm_reg_signaling"/>
</dbReference>
<feature type="domain" description="PAS" evidence="1">
    <location>
        <begin position="266"/>
        <end position="336"/>
    </location>
</feature>
<proteinExistence type="predicted"/>
<organism evidence="4 5">
    <name type="scientific">Ornithinibacillus xuwenensis</name>
    <dbReference type="NCBI Taxonomy" id="3144668"/>
    <lineage>
        <taxon>Bacteria</taxon>
        <taxon>Bacillati</taxon>
        <taxon>Bacillota</taxon>
        <taxon>Bacilli</taxon>
        <taxon>Bacillales</taxon>
        <taxon>Bacillaceae</taxon>
        <taxon>Ornithinibacillus</taxon>
    </lineage>
</organism>
<sequence>MMIQKEKFLNNVLLNGIQDMVYIMELGHNGQFVYNFINLAVKKYAGFTDAIIGKNFYEVLDKQTADFLHQKYEEAIRTRDCVVYEDLYPSPLGETRYGENVLTPLIDDDGNCVSVVAVVKDITERKIAEQAAVKAHEMLVEGKQRYQSLFDYNLDAVIAIDEDGMIVAGNRSLELITGYTYQELIGIPYTTLVVDQDIQNAEKYFEIAINGILEEFRIKMKNKNGRTIESIVKFTPIIVNNQTVGIYAICKDMTEQIKIQNKYNESENKFEIIAENSGDLITMLDYRGKITYVSPSYRDVLNFDADEYIGKDFYHNVHPEDIQPLLQSFEQSKKNRKPWVAQFRQKHQTMGWIWSELRGSPVYNYKNEFKQMVVLSRDISMRKNYEDKLKYFAYHDSLTGLPNRRYFNMQLKEALEEYEHDGSKLAVIIMDLDHFKSINDTFGHDVGDKAISEFALRVGKKIRQADTLARLGGDEFVLLMKDCENKEEVIGIADEIIEAVKAPWVIEDAKFVTTTSIGISLLAKDKANTFESLMKNADQALYEAKNAGGNQYFLKQ</sequence>
<dbReference type="InterPro" id="IPR000014">
    <property type="entry name" value="PAS"/>
</dbReference>
<accession>A0ABU9XHW6</accession>
<dbReference type="PROSITE" id="PS50112">
    <property type="entry name" value="PAS"/>
    <property type="match status" value="2"/>
</dbReference>
<dbReference type="Proteomes" id="UP001444625">
    <property type="component" value="Unassembled WGS sequence"/>
</dbReference>
<dbReference type="InterPro" id="IPR000700">
    <property type="entry name" value="PAS-assoc_C"/>
</dbReference>
<evidence type="ECO:0000259" key="2">
    <source>
        <dbReference type="PROSITE" id="PS50113"/>
    </source>
</evidence>
<feature type="domain" description="PAC" evidence="2">
    <location>
        <begin position="77"/>
        <end position="134"/>
    </location>
</feature>
<dbReference type="GO" id="GO:0052621">
    <property type="term" value="F:diguanylate cyclase activity"/>
    <property type="evidence" value="ECO:0007669"/>
    <property type="project" value="UniProtKB-EC"/>
</dbReference>
<dbReference type="Pfam" id="PF00990">
    <property type="entry name" value="GGDEF"/>
    <property type="match status" value="1"/>
</dbReference>
<dbReference type="EC" id="2.7.7.65" evidence="4"/>
<dbReference type="InterPro" id="IPR035965">
    <property type="entry name" value="PAS-like_dom_sf"/>
</dbReference>
<keyword evidence="4" id="KW-0548">Nucleotidyltransferase</keyword>
<keyword evidence="4" id="KW-0808">Transferase</keyword>
<dbReference type="RefSeq" id="WP_345825355.1">
    <property type="nucleotide sequence ID" value="NZ_JBDIML010000003.1"/>
</dbReference>
<dbReference type="Pfam" id="PF13426">
    <property type="entry name" value="PAS_9"/>
    <property type="match status" value="1"/>
</dbReference>
<dbReference type="InterPro" id="IPR013655">
    <property type="entry name" value="PAS_fold_3"/>
</dbReference>
<dbReference type="PANTHER" id="PTHR44757">
    <property type="entry name" value="DIGUANYLATE CYCLASE DGCP"/>
    <property type="match status" value="1"/>
</dbReference>
<feature type="domain" description="GGDEF" evidence="3">
    <location>
        <begin position="423"/>
        <end position="556"/>
    </location>
</feature>
<evidence type="ECO:0000259" key="1">
    <source>
        <dbReference type="PROSITE" id="PS50112"/>
    </source>
</evidence>
<evidence type="ECO:0000313" key="4">
    <source>
        <dbReference type="EMBL" id="MEN2767889.1"/>
    </source>
</evidence>
<dbReference type="SMART" id="SM00086">
    <property type="entry name" value="PAC"/>
    <property type="match status" value="3"/>
</dbReference>
<dbReference type="SUPFAM" id="SSF55785">
    <property type="entry name" value="PYP-like sensor domain (PAS domain)"/>
    <property type="match status" value="3"/>
</dbReference>
<dbReference type="InterPro" id="IPR043128">
    <property type="entry name" value="Rev_trsase/Diguanyl_cyclase"/>
</dbReference>
<keyword evidence="5" id="KW-1185">Reference proteome</keyword>
<dbReference type="PANTHER" id="PTHR44757:SF2">
    <property type="entry name" value="BIOFILM ARCHITECTURE MAINTENANCE PROTEIN MBAA"/>
    <property type="match status" value="1"/>
</dbReference>
<dbReference type="SMART" id="SM00267">
    <property type="entry name" value="GGDEF"/>
    <property type="match status" value="1"/>
</dbReference>
<name>A0ABU9XHW6_9BACI</name>
<dbReference type="NCBIfam" id="TIGR00229">
    <property type="entry name" value="sensory_box"/>
    <property type="match status" value="3"/>
</dbReference>
<feature type="domain" description="PAS" evidence="1">
    <location>
        <begin position="142"/>
        <end position="212"/>
    </location>
</feature>
<dbReference type="Gene3D" id="3.30.70.270">
    <property type="match status" value="1"/>
</dbReference>
<dbReference type="InterPro" id="IPR000160">
    <property type="entry name" value="GGDEF_dom"/>
</dbReference>
<dbReference type="InterPro" id="IPR013656">
    <property type="entry name" value="PAS_4"/>
</dbReference>
<gene>
    <name evidence="4" type="ORF">ABC228_11865</name>
</gene>
<evidence type="ECO:0000313" key="5">
    <source>
        <dbReference type="Proteomes" id="UP001444625"/>
    </source>
</evidence>
<dbReference type="Pfam" id="PF08447">
    <property type="entry name" value="PAS_3"/>
    <property type="match status" value="1"/>
</dbReference>
<evidence type="ECO:0000259" key="3">
    <source>
        <dbReference type="PROSITE" id="PS50887"/>
    </source>
</evidence>